<keyword evidence="7 11" id="KW-0238">DNA-binding</keyword>
<dbReference type="InterPro" id="IPR000536">
    <property type="entry name" value="Nucl_hrmn_rcpt_lig-bd"/>
</dbReference>
<keyword evidence="8 11" id="KW-0804">Transcription</keyword>
<dbReference type="SUPFAM" id="SSF57716">
    <property type="entry name" value="Glucocorticoid receptor-like (DNA-binding domain)"/>
    <property type="match status" value="1"/>
</dbReference>
<dbReference type="PROSITE" id="PS51030">
    <property type="entry name" value="NUCLEAR_REC_DBD_2"/>
    <property type="match status" value="1"/>
</dbReference>
<dbReference type="FunFam" id="3.30.50.10:FF:000030">
    <property type="entry name" value="Nuclear Hormone Receptor family"/>
    <property type="match status" value="1"/>
</dbReference>
<evidence type="ECO:0000256" key="10">
    <source>
        <dbReference type="ARBA" id="ARBA00023242"/>
    </source>
</evidence>
<dbReference type="PROSITE" id="PS51843">
    <property type="entry name" value="NR_LBD"/>
    <property type="match status" value="1"/>
</dbReference>
<dbReference type="PRINTS" id="PR00398">
    <property type="entry name" value="STRDHORMONER"/>
</dbReference>
<dbReference type="InterPro" id="IPR013088">
    <property type="entry name" value="Znf_NHR/GATA"/>
</dbReference>
<dbReference type="PANTHER" id="PTHR24083">
    <property type="entry name" value="NUCLEAR HORMONE RECEPTOR"/>
    <property type="match status" value="1"/>
</dbReference>
<reference evidence="15 16" key="1">
    <citation type="submission" date="2020-04" db="EMBL/GenBank/DDBJ databases">
        <authorList>
            <person name="Laetsch R D."/>
            <person name="Stevens L."/>
            <person name="Kumar S."/>
            <person name="Blaxter L. M."/>
        </authorList>
    </citation>
    <scope>NUCLEOTIDE SEQUENCE [LARGE SCALE GENOMIC DNA]</scope>
</reference>
<dbReference type="CDD" id="cd06960">
    <property type="entry name" value="NR_DBD_HNF4A"/>
    <property type="match status" value="1"/>
</dbReference>
<evidence type="ECO:0000256" key="4">
    <source>
        <dbReference type="ARBA" id="ARBA00022771"/>
    </source>
</evidence>
<evidence type="ECO:0000256" key="12">
    <source>
        <dbReference type="SAM" id="MobiDB-lite"/>
    </source>
</evidence>
<evidence type="ECO:0000256" key="1">
    <source>
        <dbReference type="ARBA" id="ARBA00004123"/>
    </source>
</evidence>
<dbReference type="Pfam" id="PF00104">
    <property type="entry name" value="Hormone_recep"/>
    <property type="match status" value="1"/>
</dbReference>
<evidence type="ECO:0000256" key="8">
    <source>
        <dbReference type="ARBA" id="ARBA00023163"/>
    </source>
</evidence>
<comment type="similarity">
    <text evidence="2 11">Belongs to the nuclear hormone receptor family.</text>
</comment>
<keyword evidence="6 11" id="KW-0805">Transcription regulation</keyword>
<dbReference type="CDD" id="cd06157">
    <property type="entry name" value="NR_LBD"/>
    <property type="match status" value="1"/>
</dbReference>
<dbReference type="SUPFAM" id="SSF48508">
    <property type="entry name" value="Nuclear receptor ligand-binding domain"/>
    <property type="match status" value="1"/>
</dbReference>
<evidence type="ECO:0000256" key="2">
    <source>
        <dbReference type="ARBA" id="ARBA00005993"/>
    </source>
</evidence>
<dbReference type="GO" id="GO:0005634">
    <property type="term" value="C:nucleus"/>
    <property type="evidence" value="ECO:0007669"/>
    <property type="project" value="UniProtKB-SubCell"/>
</dbReference>
<feature type="compositionally biased region" description="Polar residues" evidence="12">
    <location>
        <begin position="39"/>
        <end position="49"/>
    </location>
</feature>
<keyword evidence="4 11" id="KW-0863">Zinc-finger</keyword>
<evidence type="ECO:0000256" key="9">
    <source>
        <dbReference type="ARBA" id="ARBA00023170"/>
    </source>
</evidence>
<dbReference type="InterPro" id="IPR001628">
    <property type="entry name" value="Znf_hrmn_rcpt"/>
</dbReference>
<gene>
    <name evidence="15" type="ORF">CBOVIS_LOCUS3221</name>
</gene>
<name>A0A8S1EH24_9PELO</name>
<evidence type="ECO:0000256" key="6">
    <source>
        <dbReference type="ARBA" id="ARBA00023015"/>
    </source>
</evidence>
<protein>
    <submittedName>
        <fullName evidence="15">Uncharacterized protein</fullName>
    </submittedName>
</protein>
<dbReference type="EMBL" id="CADEPM010000002">
    <property type="protein sequence ID" value="CAB3400242.1"/>
    <property type="molecule type" value="Genomic_DNA"/>
</dbReference>
<evidence type="ECO:0000256" key="7">
    <source>
        <dbReference type="ARBA" id="ARBA00023125"/>
    </source>
</evidence>
<organism evidence="15 16">
    <name type="scientific">Caenorhabditis bovis</name>
    <dbReference type="NCBI Taxonomy" id="2654633"/>
    <lineage>
        <taxon>Eukaryota</taxon>
        <taxon>Metazoa</taxon>
        <taxon>Ecdysozoa</taxon>
        <taxon>Nematoda</taxon>
        <taxon>Chromadorea</taxon>
        <taxon>Rhabditida</taxon>
        <taxon>Rhabditina</taxon>
        <taxon>Rhabditomorpha</taxon>
        <taxon>Rhabditoidea</taxon>
        <taxon>Rhabditidae</taxon>
        <taxon>Peloderinae</taxon>
        <taxon>Caenorhabditis</taxon>
    </lineage>
</organism>
<dbReference type="GO" id="GO:0000978">
    <property type="term" value="F:RNA polymerase II cis-regulatory region sequence-specific DNA binding"/>
    <property type="evidence" value="ECO:0007669"/>
    <property type="project" value="InterPro"/>
</dbReference>
<keyword evidence="9 11" id="KW-0675">Receptor</keyword>
<dbReference type="SMART" id="SM00399">
    <property type="entry name" value="ZnF_C4"/>
    <property type="match status" value="1"/>
</dbReference>
<evidence type="ECO:0000259" key="13">
    <source>
        <dbReference type="PROSITE" id="PS51030"/>
    </source>
</evidence>
<dbReference type="InterPro" id="IPR049636">
    <property type="entry name" value="HNF4-like_DBD"/>
</dbReference>
<dbReference type="PROSITE" id="PS00031">
    <property type="entry name" value="NUCLEAR_REC_DBD_1"/>
    <property type="match status" value="1"/>
</dbReference>
<dbReference type="Pfam" id="PF00105">
    <property type="entry name" value="zf-C4"/>
    <property type="match status" value="1"/>
</dbReference>
<keyword evidence="3 11" id="KW-0479">Metal-binding</keyword>
<dbReference type="GO" id="GO:0008270">
    <property type="term" value="F:zinc ion binding"/>
    <property type="evidence" value="ECO:0007669"/>
    <property type="project" value="UniProtKB-KW"/>
</dbReference>
<evidence type="ECO:0000313" key="16">
    <source>
        <dbReference type="Proteomes" id="UP000494206"/>
    </source>
</evidence>
<accession>A0A8S1EH24</accession>
<keyword evidence="16" id="KW-1185">Reference proteome</keyword>
<feature type="region of interest" description="Disordered" evidence="12">
    <location>
        <begin position="39"/>
        <end position="62"/>
    </location>
</feature>
<dbReference type="Gene3D" id="1.10.565.10">
    <property type="entry name" value="Retinoid X Receptor"/>
    <property type="match status" value="1"/>
</dbReference>
<keyword evidence="10 11" id="KW-0539">Nucleus</keyword>
<dbReference type="Proteomes" id="UP000494206">
    <property type="component" value="Unassembled WGS sequence"/>
</dbReference>
<dbReference type="Gene3D" id="3.30.50.10">
    <property type="entry name" value="Erythroid Transcription Factor GATA-1, subunit A"/>
    <property type="match status" value="1"/>
</dbReference>
<feature type="domain" description="NR LBD" evidence="14">
    <location>
        <begin position="224"/>
        <end position="465"/>
    </location>
</feature>
<dbReference type="OrthoDB" id="5864640at2759"/>
<dbReference type="InterPro" id="IPR035500">
    <property type="entry name" value="NHR-like_dom_sf"/>
</dbReference>
<evidence type="ECO:0000259" key="14">
    <source>
        <dbReference type="PROSITE" id="PS51843"/>
    </source>
</evidence>
<evidence type="ECO:0000256" key="11">
    <source>
        <dbReference type="RuleBase" id="RU004334"/>
    </source>
</evidence>
<dbReference type="SMART" id="SM00430">
    <property type="entry name" value="HOLI"/>
    <property type="match status" value="1"/>
</dbReference>
<comment type="caution">
    <text evidence="15">The sequence shown here is derived from an EMBL/GenBank/DDBJ whole genome shotgun (WGS) entry which is preliminary data.</text>
</comment>
<dbReference type="AlphaFoldDB" id="A0A8S1EH24"/>
<dbReference type="InterPro" id="IPR050274">
    <property type="entry name" value="Nuclear_hormone_rcpt_NR2"/>
</dbReference>
<proteinExistence type="inferred from homology"/>
<evidence type="ECO:0000256" key="3">
    <source>
        <dbReference type="ARBA" id="ARBA00022723"/>
    </source>
</evidence>
<evidence type="ECO:0000313" key="15">
    <source>
        <dbReference type="EMBL" id="CAB3400242.1"/>
    </source>
</evidence>
<keyword evidence="5 11" id="KW-0862">Zinc</keyword>
<dbReference type="InterPro" id="IPR001723">
    <property type="entry name" value="Nuclear_hrmn_rcpt"/>
</dbReference>
<comment type="subcellular location">
    <subcellularLocation>
        <location evidence="1 11">Nucleus</location>
    </subcellularLocation>
</comment>
<dbReference type="PRINTS" id="PR00047">
    <property type="entry name" value="STROIDFINGER"/>
</dbReference>
<dbReference type="GO" id="GO:0003700">
    <property type="term" value="F:DNA-binding transcription factor activity"/>
    <property type="evidence" value="ECO:0007669"/>
    <property type="project" value="InterPro"/>
</dbReference>
<sequence>MWSIASDGTCLDSTTNTNTLAIQQPLWIKNTQYINRESVGSQSPNSDLTDSPEYISPYKSRPSTSNVVKIRNVRKSTKYKCSVCGDRPTGFHYNVLSCNGCKTFFRRTIISNRKFVCARDGRCEFNKDFRCACRSCRFNKCIRVGMNKDSIQLSATKKKEMEMACGEDEEDNYEIPQENALAISMPKSDKLIRIFNSTEAVKYREDGVLRLRKFGKIVMDMNEPLISLLQKGMMMGKDMCFAVPEFARENEKMKMVQLYNKNPVRYWMVSDLFLIVEFAKSFSAFRKLSLMDQEVLMKHVGGVLHSVTQSFYSMYSFKSGMLTFPDGINALDFKMKEMNRDKRLKTFKNYYAEAYCLPIEKMADQNMTLKEFSLFKAICLFSPDSLKLSEQGREIVRREREYLMNLLRNHLLIEHGYHKGMCMFSNILMSITTFIKFGEKRRNHILLMNLMQCELARIGIDIFLP</sequence>
<feature type="domain" description="Nuclear receptor" evidence="13">
    <location>
        <begin position="78"/>
        <end position="153"/>
    </location>
</feature>
<evidence type="ECO:0000256" key="5">
    <source>
        <dbReference type="ARBA" id="ARBA00022833"/>
    </source>
</evidence>